<evidence type="ECO:0000313" key="4">
    <source>
        <dbReference type="Proteomes" id="UP000695562"/>
    </source>
</evidence>
<evidence type="ECO:0000313" key="3">
    <source>
        <dbReference type="EMBL" id="KAF2074308.1"/>
    </source>
</evidence>
<accession>A0A8J4V0D7</accession>
<organism evidence="3 4">
    <name type="scientific">Polysphondylium violaceum</name>
    <dbReference type="NCBI Taxonomy" id="133409"/>
    <lineage>
        <taxon>Eukaryota</taxon>
        <taxon>Amoebozoa</taxon>
        <taxon>Evosea</taxon>
        <taxon>Eumycetozoa</taxon>
        <taxon>Dictyostelia</taxon>
        <taxon>Dictyosteliales</taxon>
        <taxon>Dictyosteliaceae</taxon>
        <taxon>Polysphondylium</taxon>
    </lineage>
</organism>
<name>A0A8J4V0D7_9MYCE</name>
<comment type="caution">
    <text evidence="3">The sequence shown here is derived from an EMBL/GenBank/DDBJ whole genome shotgun (WGS) entry which is preliminary data.</text>
</comment>
<dbReference type="Proteomes" id="UP000695562">
    <property type="component" value="Unassembled WGS sequence"/>
</dbReference>
<reference evidence="3" key="1">
    <citation type="submission" date="2020-01" db="EMBL/GenBank/DDBJ databases">
        <title>Development of genomics and gene disruption for Polysphondylium violaceum indicates a role for the polyketide synthase stlB in stalk morphogenesis.</title>
        <authorList>
            <person name="Narita B."/>
            <person name="Kawabe Y."/>
            <person name="Kin K."/>
            <person name="Saito T."/>
            <person name="Gibbs R."/>
            <person name="Kuspa A."/>
            <person name="Muzny D."/>
            <person name="Queller D."/>
            <person name="Richards S."/>
            <person name="Strassman J."/>
            <person name="Sucgang R."/>
            <person name="Worley K."/>
            <person name="Schaap P."/>
        </authorList>
    </citation>
    <scope>NUCLEOTIDE SEQUENCE</scope>
    <source>
        <strain evidence="3">QSvi11</strain>
    </source>
</reference>
<keyword evidence="4" id="KW-1185">Reference proteome</keyword>
<feature type="compositionally biased region" description="Low complexity" evidence="1">
    <location>
        <begin position="130"/>
        <end position="141"/>
    </location>
</feature>
<dbReference type="AlphaFoldDB" id="A0A8J4V0D7"/>
<sequence length="182" mass="20669">MGGSKRGGKPAAGAKAFGRDYEKNKSRGKGQDRVVRYDNEDGEDIEKRESDSENSSEEEKPVRRSFLSKKKEVESSSEEESSEEESSEEEDVSNPNRMKAVTKKISEIDVNASATKGAQLSRREKEELAKQNYQASQAKQQQKADMERLQLIRKQREEAAKRREEEKKAAEEKAAEKRRLGL</sequence>
<feature type="compositionally biased region" description="Basic and acidic residues" evidence="1">
    <location>
        <begin position="142"/>
        <end position="182"/>
    </location>
</feature>
<evidence type="ECO:0000256" key="1">
    <source>
        <dbReference type="SAM" id="MobiDB-lite"/>
    </source>
</evidence>
<feature type="domain" description="Casein kinase substrate phosphoprotein PP28" evidence="2">
    <location>
        <begin position="94"/>
        <end position="169"/>
    </location>
</feature>
<proteinExistence type="predicted"/>
<protein>
    <recommendedName>
        <fullName evidence="2">Casein kinase substrate phosphoprotein PP28 domain-containing protein</fullName>
    </recommendedName>
</protein>
<feature type="region of interest" description="Disordered" evidence="1">
    <location>
        <begin position="1"/>
        <end position="182"/>
    </location>
</feature>
<dbReference type="OrthoDB" id="21120at2759"/>
<dbReference type="InterPro" id="IPR019380">
    <property type="entry name" value="Casein_kinase_sb_PP28"/>
</dbReference>
<evidence type="ECO:0000259" key="2">
    <source>
        <dbReference type="Pfam" id="PF10252"/>
    </source>
</evidence>
<dbReference type="EMBL" id="AJWJ01000153">
    <property type="protein sequence ID" value="KAF2074308.1"/>
    <property type="molecule type" value="Genomic_DNA"/>
</dbReference>
<gene>
    <name evidence="3" type="ORF">CYY_004368</name>
</gene>
<feature type="compositionally biased region" description="Basic and acidic residues" evidence="1">
    <location>
        <begin position="17"/>
        <end position="62"/>
    </location>
</feature>
<dbReference type="InterPro" id="IPR039876">
    <property type="entry name" value="HAP28"/>
</dbReference>
<dbReference type="Pfam" id="PF10252">
    <property type="entry name" value="PP28"/>
    <property type="match status" value="1"/>
</dbReference>
<dbReference type="PANTHER" id="PTHR22055">
    <property type="entry name" value="28 KDA HEAT- AND ACID-STABLE PHOSPHOPROTEIN PDGF-ASSOCIATED PROTEIN"/>
    <property type="match status" value="1"/>
</dbReference>
<feature type="compositionally biased region" description="Acidic residues" evidence="1">
    <location>
        <begin position="75"/>
        <end position="92"/>
    </location>
</feature>